<dbReference type="InterPro" id="IPR036206">
    <property type="entry name" value="ThiamineP_synth_sf"/>
</dbReference>
<evidence type="ECO:0000313" key="5">
    <source>
        <dbReference type="Proteomes" id="UP001262889"/>
    </source>
</evidence>
<dbReference type="SUPFAM" id="SSF51391">
    <property type="entry name" value="Thiamin phosphate synthase"/>
    <property type="match status" value="1"/>
</dbReference>
<evidence type="ECO:0000256" key="1">
    <source>
        <dbReference type="ARBA" id="ARBA00004948"/>
    </source>
</evidence>
<dbReference type="PANTHER" id="PTHR20857">
    <property type="entry name" value="THIAMINE-PHOSPHATE PYROPHOSPHORYLASE"/>
    <property type="match status" value="1"/>
</dbReference>
<comment type="caution">
    <text evidence="4">The sequence shown here is derived from an EMBL/GenBank/DDBJ whole genome shotgun (WGS) entry which is preliminary data.</text>
</comment>
<reference evidence="4 5" key="1">
    <citation type="submission" date="2023-09" db="EMBL/GenBank/DDBJ databases">
        <authorList>
            <person name="Rey-Velasco X."/>
        </authorList>
    </citation>
    <scope>NUCLEOTIDE SEQUENCE [LARGE SCALE GENOMIC DNA]</scope>
    <source>
        <strain evidence="4 5">F363</strain>
    </source>
</reference>
<dbReference type="RefSeq" id="WP_311534282.1">
    <property type="nucleotide sequence ID" value="NZ_JAVRHQ010000006.1"/>
</dbReference>
<organism evidence="4 5">
    <name type="scientific">Autumnicola tepida</name>
    <dbReference type="NCBI Taxonomy" id="3075595"/>
    <lineage>
        <taxon>Bacteria</taxon>
        <taxon>Pseudomonadati</taxon>
        <taxon>Bacteroidota</taxon>
        <taxon>Flavobacteriia</taxon>
        <taxon>Flavobacteriales</taxon>
        <taxon>Flavobacteriaceae</taxon>
        <taxon>Autumnicola</taxon>
    </lineage>
</organism>
<feature type="domain" description="Thiamine phosphate synthase/TenI" evidence="3">
    <location>
        <begin position="14"/>
        <end position="195"/>
    </location>
</feature>
<dbReference type="Gene3D" id="3.20.20.70">
    <property type="entry name" value="Aldolase class I"/>
    <property type="match status" value="1"/>
</dbReference>
<dbReference type="Proteomes" id="UP001262889">
    <property type="component" value="Unassembled WGS sequence"/>
</dbReference>
<dbReference type="EMBL" id="JAVRHQ010000006">
    <property type="protein sequence ID" value="MDT0642655.1"/>
    <property type="molecule type" value="Genomic_DNA"/>
</dbReference>
<keyword evidence="2" id="KW-0784">Thiamine biosynthesis</keyword>
<dbReference type="Pfam" id="PF02581">
    <property type="entry name" value="TMP-TENI"/>
    <property type="match status" value="1"/>
</dbReference>
<evidence type="ECO:0000259" key="3">
    <source>
        <dbReference type="Pfam" id="PF02581"/>
    </source>
</evidence>
<protein>
    <submittedName>
        <fullName evidence="4">Thiamine phosphate synthase</fullName>
    </submittedName>
</protein>
<dbReference type="CDD" id="cd00564">
    <property type="entry name" value="TMP_TenI"/>
    <property type="match status" value="1"/>
</dbReference>
<dbReference type="InterPro" id="IPR013785">
    <property type="entry name" value="Aldolase_TIM"/>
</dbReference>
<gene>
    <name evidence="4" type="ORF">RM553_07385</name>
</gene>
<accession>A0ABU3C985</accession>
<proteinExistence type="predicted"/>
<dbReference type="InterPro" id="IPR022998">
    <property type="entry name" value="ThiamineP_synth_TenI"/>
</dbReference>
<dbReference type="PANTHER" id="PTHR20857:SF23">
    <property type="entry name" value="THIAMINE BIOSYNTHETIC BIFUNCTIONAL ENZYME"/>
    <property type="match status" value="1"/>
</dbReference>
<keyword evidence="5" id="KW-1185">Reference proteome</keyword>
<comment type="pathway">
    <text evidence="1">Cofactor biosynthesis; thiamine diphosphate biosynthesis.</text>
</comment>
<name>A0ABU3C985_9FLAO</name>
<sequence>MEKTKQKRQISGGVYLVIDPSMKEELLILKLEQILKEKIAAVQIWDNFSSSEEEQVKLVDHISEICHEKDVPVFLNNKWKLLKKTKADGVHFDEIPEDFEYIRKNSKENALFGLTCNNDISVINQAEGHHLDYISFCSVFPSQTSNNCELVSFDAIKKARKITGMPIFLAGGIQHSNVTELKDLSFDGIAVVSGIMSAEDPGSATRNYINEIKKLKK</sequence>
<evidence type="ECO:0000256" key="2">
    <source>
        <dbReference type="ARBA" id="ARBA00022977"/>
    </source>
</evidence>
<evidence type="ECO:0000313" key="4">
    <source>
        <dbReference type="EMBL" id="MDT0642655.1"/>
    </source>
</evidence>